<organism evidence="1">
    <name type="scientific">Arundo donax</name>
    <name type="common">Giant reed</name>
    <name type="synonym">Donax arundinaceus</name>
    <dbReference type="NCBI Taxonomy" id="35708"/>
    <lineage>
        <taxon>Eukaryota</taxon>
        <taxon>Viridiplantae</taxon>
        <taxon>Streptophyta</taxon>
        <taxon>Embryophyta</taxon>
        <taxon>Tracheophyta</taxon>
        <taxon>Spermatophyta</taxon>
        <taxon>Magnoliopsida</taxon>
        <taxon>Liliopsida</taxon>
        <taxon>Poales</taxon>
        <taxon>Poaceae</taxon>
        <taxon>PACMAD clade</taxon>
        <taxon>Arundinoideae</taxon>
        <taxon>Arundineae</taxon>
        <taxon>Arundo</taxon>
    </lineage>
</organism>
<accession>A0A0A9S8K1</accession>
<reference evidence="1" key="2">
    <citation type="journal article" date="2015" name="Data Brief">
        <title>Shoot transcriptome of the giant reed, Arundo donax.</title>
        <authorList>
            <person name="Barrero R.A."/>
            <person name="Guerrero F.D."/>
            <person name="Moolhuijzen P."/>
            <person name="Goolsby J.A."/>
            <person name="Tidwell J."/>
            <person name="Bellgard S.E."/>
            <person name="Bellgard M.I."/>
        </authorList>
    </citation>
    <scope>NUCLEOTIDE SEQUENCE</scope>
    <source>
        <tissue evidence="1">Shoot tissue taken approximately 20 cm above the soil surface</tissue>
    </source>
</reference>
<name>A0A0A9S8K1_ARUDO</name>
<evidence type="ECO:0000313" key="1">
    <source>
        <dbReference type="EMBL" id="JAD45705.1"/>
    </source>
</evidence>
<protein>
    <submittedName>
        <fullName evidence="1">Uncharacterized protein</fullName>
    </submittedName>
</protein>
<dbReference type="AlphaFoldDB" id="A0A0A9S8K1"/>
<reference evidence="1" key="1">
    <citation type="submission" date="2014-09" db="EMBL/GenBank/DDBJ databases">
        <authorList>
            <person name="Magalhaes I.L.F."/>
            <person name="Oliveira U."/>
            <person name="Santos F.R."/>
            <person name="Vidigal T.H.D.A."/>
            <person name="Brescovit A.D."/>
            <person name="Santos A.J."/>
        </authorList>
    </citation>
    <scope>NUCLEOTIDE SEQUENCE</scope>
    <source>
        <tissue evidence="1">Shoot tissue taken approximately 20 cm above the soil surface</tissue>
    </source>
</reference>
<proteinExistence type="predicted"/>
<sequence length="34" mass="4133">MFDVMYKSWIQSKHVAVKVGLMYQIRYLPFPLDK</sequence>
<dbReference type="EMBL" id="GBRH01252190">
    <property type="protein sequence ID" value="JAD45705.1"/>
    <property type="molecule type" value="Transcribed_RNA"/>
</dbReference>